<feature type="compositionally biased region" description="Low complexity" evidence="1">
    <location>
        <begin position="36"/>
        <end position="51"/>
    </location>
</feature>
<name>A0ABR4MUD5_9PEZI</name>
<dbReference type="EMBL" id="JABSNW010000001">
    <property type="protein sequence ID" value="KAL2891883.1"/>
    <property type="molecule type" value="Genomic_DNA"/>
</dbReference>
<feature type="region of interest" description="Disordered" evidence="1">
    <location>
        <begin position="508"/>
        <end position="541"/>
    </location>
</feature>
<feature type="compositionally biased region" description="Low complexity" evidence="1">
    <location>
        <begin position="169"/>
        <end position="180"/>
    </location>
</feature>
<feature type="compositionally biased region" description="Polar residues" evidence="1">
    <location>
        <begin position="68"/>
        <end position="82"/>
    </location>
</feature>
<organism evidence="2 3">
    <name type="scientific">Ceratocystis lukuohia</name>
    <dbReference type="NCBI Taxonomy" id="2019550"/>
    <lineage>
        <taxon>Eukaryota</taxon>
        <taxon>Fungi</taxon>
        <taxon>Dikarya</taxon>
        <taxon>Ascomycota</taxon>
        <taxon>Pezizomycotina</taxon>
        <taxon>Sordariomycetes</taxon>
        <taxon>Hypocreomycetidae</taxon>
        <taxon>Microascales</taxon>
        <taxon>Ceratocystidaceae</taxon>
        <taxon>Ceratocystis</taxon>
    </lineage>
</organism>
<sequence length="1448" mass="153324">MSSPTPPPAGPATRYHHMPRIYSTSNAFSDDRLGFAAPTPASTTATGAPMPRLRPHRDTSEPPRRTPSAATASTRLPQSTRRVSFNLSETPRSIAALAPSLQHQQLGQAVQKLPLPQQPPQKRTLTKRRSAVIQDIPQIDTRVPPTYISRIRGPSPVNPPAAKNASRHPSSPSTATSGTSIRIYPELDRWPRHVRQPSATSSTDSQVNLLPLRLATDLAPSTTPSILSGASSQLSASPSTRFSESPGPWPWSVAASASASAASIPMFAGGQSSRDTTPISALSPSPASALGFAARGAVVPRATGSPVGVASPMGNAPTGSSVRGPPLSPPLRKSSWTSSPRQRTAGASPILPTASSTPRARRLSNATQPQRFAPSTAKPVAAAASPRVEPPHRPSRDGIPNILGLHQEFQPIIQSNLNSIHIPKANIGKHADAISSSPDHTRRTAATPTTHPAQPQSRGQPQRGYISSREATPVLEPVTRQLRTPSPITGASSRFAFFGKKKPALADSVGSSQASRDKLPRKGPAAGTGHEGYGRFGTARKRSGSFTGAFRGLPSSQESLPMDSFFLDRMSPVVISGGEVVKNHNDSGLSRTSSNNSLIAEPGGFASPASSPRPSMSRYRMRRPSDSSDSEAVAGYSVLHVRKLRDYKKKPLAETPSTSTLTLDTGVATSAGESPVAGLYASSPVLSPGPKKPLKRARSPRRWNLFSSKAHHNAEKDKEKTTPDVSAEPGVISPPLPAAVEPVPSRRVAYYMIDAAEQEDASPSKADIDDVRNALRGADVRLPDSASPIRVDTTQKLDVERPGPPSLVSPVSFSRPFNRTSFHAAMLASRNQTATTTPTTTPTTTTTEPAGSAPVALAIGSSSALVSTPDLANDSTASATTTTESPCSSIPLRKGRTGMIIEPSSDFIRFSARKDSTASTATTFSTSSTSSSGPFLPIYANTDDEPPIEAPLIDDEVWDEYNDLLGLASPTVVRPISLAIPSSIPVYNEFYDDDQGCIPQSSTSSRGSPFHLETYNLSLAPPTAPADGARLTQTSSIGSVDMTERLREIFAPKPDLASVPAPTPPPTRPIPALPSSVNAAGPSNRARSSTTSSNQSRTSSSSSTSDSPLDQVNLRIGSMTVSKWLTFGHVMFSPVREQLIGATAPPLGSSVTSAQTSVLVLDGLGNDDWSFYAAETYPGAAFFNLSPRAPVPADRRARTSFPLSPPNHHQIQYTSLDHKLPFGPETFAAVVLRFPAAGPEAHLRNVVSEARRVLIPGGYIELSILDMDLNNMGNRTRRAVRRRKEMLREKAPDTALGSTADTLLRLLGTRGFADVKSCHVGLPVVGPAGASDKLQGSKTKRDTRSLAEMMSDHSTTADESITRMVSKVGRWWYARCYEGLRTTGLRSGLDVSSGLGLGSGLGSGSSTSSSMWHDTALLAECADWGTSLKLMVCHARVPLDAINRVASI</sequence>
<evidence type="ECO:0008006" key="4">
    <source>
        <dbReference type="Google" id="ProtNLM"/>
    </source>
</evidence>
<feature type="region of interest" description="Disordered" evidence="1">
    <location>
        <begin position="584"/>
        <end position="634"/>
    </location>
</feature>
<feature type="region of interest" description="Disordered" evidence="1">
    <location>
        <begin position="30"/>
        <end position="82"/>
    </location>
</feature>
<feature type="compositionally biased region" description="Polar residues" evidence="1">
    <location>
        <begin position="481"/>
        <end position="492"/>
    </location>
</feature>
<dbReference type="GeneID" id="98115486"/>
<evidence type="ECO:0000313" key="2">
    <source>
        <dbReference type="EMBL" id="KAL2891883.1"/>
    </source>
</evidence>
<gene>
    <name evidence="2" type="ORF">HOO65_011241</name>
</gene>
<feature type="region of interest" description="Disordered" evidence="1">
    <location>
        <begin position="431"/>
        <end position="494"/>
    </location>
</feature>
<protein>
    <recommendedName>
        <fullName evidence="4">Methyltransferase type 11 domain-containing protein</fullName>
    </recommendedName>
</protein>
<comment type="caution">
    <text evidence="2">The sequence shown here is derived from an EMBL/GenBank/DDBJ whole genome shotgun (WGS) entry which is preliminary data.</text>
</comment>
<dbReference type="InterPro" id="IPR029063">
    <property type="entry name" value="SAM-dependent_MTases_sf"/>
</dbReference>
<feature type="compositionally biased region" description="Polar residues" evidence="1">
    <location>
        <begin position="586"/>
        <end position="598"/>
    </location>
</feature>
<feature type="region of interest" description="Disordered" evidence="1">
    <location>
        <begin position="309"/>
        <end position="401"/>
    </location>
</feature>
<feature type="region of interest" description="Disordered" evidence="1">
    <location>
        <begin position="872"/>
        <end position="893"/>
    </location>
</feature>
<feature type="compositionally biased region" description="Low complexity" evidence="1">
    <location>
        <begin position="1083"/>
        <end position="1107"/>
    </location>
</feature>
<feature type="region of interest" description="Disordered" evidence="1">
    <location>
        <begin position="225"/>
        <end position="247"/>
    </location>
</feature>
<dbReference type="SUPFAM" id="SSF53335">
    <property type="entry name" value="S-adenosyl-L-methionine-dependent methyltransferases"/>
    <property type="match status" value="1"/>
</dbReference>
<dbReference type="Proteomes" id="UP001610728">
    <property type="component" value="Unassembled WGS sequence"/>
</dbReference>
<feature type="region of interest" description="Disordered" evidence="1">
    <location>
        <begin position="112"/>
        <end position="132"/>
    </location>
</feature>
<proteinExistence type="predicted"/>
<feature type="region of interest" description="Disordered" evidence="1">
    <location>
        <begin position="152"/>
        <end position="190"/>
    </location>
</feature>
<feature type="compositionally biased region" description="Pro residues" evidence="1">
    <location>
        <begin position="1061"/>
        <end position="1072"/>
    </location>
</feature>
<feature type="compositionally biased region" description="Low complexity" evidence="1">
    <location>
        <begin position="444"/>
        <end position="456"/>
    </location>
</feature>
<feature type="region of interest" description="Disordered" evidence="1">
    <location>
        <begin position="829"/>
        <end position="851"/>
    </location>
</feature>
<evidence type="ECO:0000313" key="3">
    <source>
        <dbReference type="Proteomes" id="UP001610728"/>
    </source>
</evidence>
<feature type="compositionally biased region" description="Low complexity" evidence="1">
    <location>
        <begin position="833"/>
        <end position="847"/>
    </location>
</feature>
<feature type="compositionally biased region" description="Low complexity" evidence="1">
    <location>
        <begin position="225"/>
        <end position="239"/>
    </location>
</feature>
<accession>A0ABR4MUD5</accession>
<feature type="compositionally biased region" description="Polar residues" evidence="1">
    <location>
        <begin position="353"/>
        <end position="370"/>
    </location>
</feature>
<feature type="compositionally biased region" description="Basic and acidic residues" evidence="1">
    <location>
        <begin position="712"/>
        <end position="722"/>
    </location>
</feature>
<feature type="compositionally biased region" description="Low complexity" evidence="1">
    <location>
        <begin position="606"/>
        <end position="618"/>
    </location>
</feature>
<dbReference type="Gene3D" id="3.40.50.150">
    <property type="entry name" value="Vaccinia Virus protein VP39"/>
    <property type="match status" value="1"/>
</dbReference>
<feature type="region of interest" description="Disordered" evidence="1">
    <location>
        <begin position="1053"/>
        <end position="1110"/>
    </location>
</feature>
<evidence type="ECO:0000256" key="1">
    <source>
        <dbReference type="SAM" id="MobiDB-lite"/>
    </source>
</evidence>
<feature type="compositionally biased region" description="Basic residues" evidence="1">
    <location>
        <begin position="692"/>
        <end position="701"/>
    </location>
</feature>
<keyword evidence="3" id="KW-1185">Reference proteome</keyword>
<reference evidence="2 3" key="1">
    <citation type="submission" date="2020-05" db="EMBL/GenBank/DDBJ databases">
        <title>Ceratocystis lukuohia genome.</title>
        <authorList>
            <person name="Harrington T.C."/>
            <person name="Kim K."/>
            <person name="Mayers C.G."/>
        </authorList>
    </citation>
    <scope>NUCLEOTIDE SEQUENCE [LARGE SCALE GENOMIC DNA]</scope>
    <source>
        <strain evidence="2 3">C4212</strain>
    </source>
</reference>
<feature type="compositionally biased region" description="Low complexity" evidence="1">
    <location>
        <begin position="373"/>
        <end position="386"/>
    </location>
</feature>
<dbReference type="RefSeq" id="XP_070863062.1">
    <property type="nucleotide sequence ID" value="XM_070999920.1"/>
</dbReference>
<feature type="compositionally biased region" description="Low complexity" evidence="1">
    <location>
        <begin position="875"/>
        <end position="889"/>
    </location>
</feature>
<feature type="region of interest" description="Disordered" evidence="1">
    <location>
        <begin position="679"/>
        <end position="739"/>
    </location>
</feature>